<reference evidence="4" key="1">
    <citation type="journal article" date="2018" name="Int. J. Syst. Evol. Microbiol.">
        <title>Jatrophihabitans telluris sp. nov., isolated from sediment soil of lava forest wetlands and the emended description of the genus Jatrophihabitans.</title>
        <authorList>
            <person name="Lee K.C."/>
            <person name="Suh M.K."/>
            <person name="Eom M.K."/>
            <person name="Kim K.K."/>
            <person name="Kim J.S."/>
            <person name="Kim D.S."/>
            <person name="Ko S.H."/>
            <person name="Shin Y.K."/>
            <person name="Lee J.S."/>
        </authorList>
    </citation>
    <scope>NUCLEOTIDE SEQUENCE</scope>
    <source>
        <strain evidence="4">N237</strain>
    </source>
</reference>
<dbReference type="InterPro" id="IPR006059">
    <property type="entry name" value="SBP"/>
</dbReference>
<dbReference type="CDD" id="cd13585">
    <property type="entry name" value="PBP2_TMBP_like"/>
    <property type="match status" value="1"/>
</dbReference>
<dbReference type="Pfam" id="PF01547">
    <property type="entry name" value="SBP_bac_1"/>
    <property type="match status" value="1"/>
</dbReference>
<dbReference type="PROSITE" id="PS51318">
    <property type="entry name" value="TAT"/>
    <property type="match status" value="1"/>
</dbReference>
<keyword evidence="3" id="KW-0732">Signal</keyword>
<sequence>MDLSRRGFLAGSAGAATLLGLSACTSVHSNSGTTDATVKASGSTGAKSSLGPQTGQLTFAFWGGSTGETAGFNYVKQKFEAANPGAKITLKVVPYDGFFAGIDRGIQAGNAPDIFRVDYTTMGKYSSAGALMDLTQYFSSSDIDAFLPALWDAIKYQNIPFGVPHQTDCTAIVYDKDAFASAGITSVPDSLANAWSWDEFSQVATKLRSALPASKFPFAYDWTKAGAYRWLSFLYQAGGSLLTPDLKKSALPSAAGTKALDFTKSFFTNKWVPASNTIKGAKYSDEFFLGKTVPMTFIGDFLVPEIADPKSGYKGNWGVTFMPKDTAAATDLGGNAIVANKATKNPDLAAAFLKFIVSEDSMKYFCEQAIELPTLKSLASSSLSYATAPDAVKVFAQQATTLSQTITTETSVPAFSKINTLLQDQLELAFNGQATAKTLQAIADGVNTSIGS</sequence>
<reference evidence="4" key="2">
    <citation type="submission" date="2022-05" db="EMBL/GenBank/DDBJ databases">
        <authorList>
            <person name="Kim J.-S."/>
            <person name="Lee K."/>
            <person name="Suh M."/>
            <person name="Eom M."/>
            <person name="Kim J.-S."/>
            <person name="Kim D.-S."/>
            <person name="Ko S.-H."/>
            <person name="Shin Y."/>
            <person name="Lee J.-S."/>
        </authorList>
    </citation>
    <scope>NUCLEOTIDE SEQUENCE</scope>
    <source>
        <strain evidence="4">N237</strain>
    </source>
</reference>
<dbReference type="PANTHER" id="PTHR30061">
    <property type="entry name" value="MALTOSE-BINDING PERIPLASMIC PROTEIN"/>
    <property type="match status" value="1"/>
</dbReference>
<proteinExistence type="inferred from homology"/>
<gene>
    <name evidence="4" type="ORF">M6D93_18375</name>
</gene>
<keyword evidence="2" id="KW-0813">Transport</keyword>
<comment type="similarity">
    <text evidence="1">Belongs to the bacterial solute-binding protein 1 family.</text>
</comment>
<evidence type="ECO:0000256" key="2">
    <source>
        <dbReference type="ARBA" id="ARBA00022448"/>
    </source>
</evidence>
<keyword evidence="5" id="KW-1185">Reference proteome</keyword>
<accession>A0ABY4QZF7</accession>
<dbReference type="EMBL" id="CP097332">
    <property type="protein sequence ID" value="UQX88231.1"/>
    <property type="molecule type" value="Genomic_DNA"/>
</dbReference>
<protein>
    <submittedName>
        <fullName evidence="4">Extracellular solute-binding protein</fullName>
    </submittedName>
</protein>
<name>A0ABY4QZF7_9ACTN</name>
<dbReference type="InterPro" id="IPR006311">
    <property type="entry name" value="TAT_signal"/>
</dbReference>
<dbReference type="SUPFAM" id="SSF53850">
    <property type="entry name" value="Periplasmic binding protein-like II"/>
    <property type="match status" value="1"/>
</dbReference>
<dbReference type="PANTHER" id="PTHR30061:SF50">
    <property type="entry name" value="MALTOSE_MALTODEXTRIN-BINDING PERIPLASMIC PROTEIN"/>
    <property type="match status" value="1"/>
</dbReference>
<evidence type="ECO:0000256" key="3">
    <source>
        <dbReference type="ARBA" id="ARBA00022729"/>
    </source>
</evidence>
<organism evidence="4 5">
    <name type="scientific">Jatrophihabitans telluris</name>
    <dbReference type="NCBI Taxonomy" id="2038343"/>
    <lineage>
        <taxon>Bacteria</taxon>
        <taxon>Bacillati</taxon>
        <taxon>Actinomycetota</taxon>
        <taxon>Actinomycetes</taxon>
        <taxon>Jatrophihabitantales</taxon>
        <taxon>Jatrophihabitantaceae</taxon>
        <taxon>Jatrophihabitans</taxon>
    </lineage>
</organism>
<dbReference type="PROSITE" id="PS51257">
    <property type="entry name" value="PROKAR_LIPOPROTEIN"/>
    <property type="match status" value="1"/>
</dbReference>
<dbReference type="RefSeq" id="WP_249771531.1">
    <property type="nucleotide sequence ID" value="NZ_CP097332.1"/>
</dbReference>
<evidence type="ECO:0000313" key="4">
    <source>
        <dbReference type="EMBL" id="UQX88231.1"/>
    </source>
</evidence>
<evidence type="ECO:0000313" key="5">
    <source>
        <dbReference type="Proteomes" id="UP001056336"/>
    </source>
</evidence>
<evidence type="ECO:0000256" key="1">
    <source>
        <dbReference type="ARBA" id="ARBA00008520"/>
    </source>
</evidence>
<dbReference type="Proteomes" id="UP001056336">
    <property type="component" value="Chromosome"/>
</dbReference>
<dbReference type="Gene3D" id="3.40.190.10">
    <property type="entry name" value="Periplasmic binding protein-like II"/>
    <property type="match status" value="2"/>
</dbReference>